<keyword evidence="6 7" id="KW-0961">Cell wall biogenesis/degradation</keyword>
<dbReference type="PROSITE" id="PS52029">
    <property type="entry name" value="LD_TPASE"/>
    <property type="match status" value="1"/>
</dbReference>
<protein>
    <submittedName>
        <fullName evidence="11">Ig-like domain-containing protein</fullName>
    </submittedName>
</protein>
<dbReference type="EMBL" id="JANFNH010000035">
    <property type="protein sequence ID" value="MCQ4044969.1"/>
    <property type="molecule type" value="Genomic_DNA"/>
</dbReference>
<dbReference type="Pfam" id="PF17964">
    <property type="entry name" value="Big_10"/>
    <property type="match status" value="1"/>
</dbReference>
<reference evidence="11 12" key="1">
    <citation type="submission" date="2022-06" db="EMBL/GenBank/DDBJ databases">
        <title>Draft genome sequence of type strain Streptomyces rubrisoli DSM 42083.</title>
        <authorList>
            <person name="Duangmal K."/>
            <person name="Klaysubun C."/>
        </authorList>
    </citation>
    <scope>NUCLEOTIDE SEQUENCE [LARGE SCALE GENOMIC DNA]</scope>
    <source>
        <strain evidence="11 12">DSM 42083</strain>
    </source>
</reference>
<dbReference type="InterPro" id="IPR038063">
    <property type="entry name" value="Transpep_catalytic_dom"/>
</dbReference>
<evidence type="ECO:0000313" key="11">
    <source>
        <dbReference type="EMBL" id="MCQ4044969.1"/>
    </source>
</evidence>
<dbReference type="Pfam" id="PF03734">
    <property type="entry name" value="YkuD"/>
    <property type="match status" value="1"/>
</dbReference>
<evidence type="ECO:0000256" key="3">
    <source>
        <dbReference type="ARBA" id="ARBA00022960"/>
    </source>
</evidence>
<dbReference type="Gene3D" id="2.60.40.3780">
    <property type="match status" value="1"/>
</dbReference>
<comment type="caution">
    <text evidence="11">The sequence shown here is derived from an EMBL/GenBank/DDBJ whole genome shotgun (WGS) entry which is preliminary data.</text>
</comment>
<evidence type="ECO:0000259" key="10">
    <source>
        <dbReference type="PROSITE" id="PS52029"/>
    </source>
</evidence>
<feature type="compositionally biased region" description="Gly residues" evidence="8">
    <location>
        <begin position="32"/>
        <end position="47"/>
    </location>
</feature>
<feature type="domain" description="L,D-TPase catalytic" evidence="10">
    <location>
        <begin position="247"/>
        <end position="377"/>
    </location>
</feature>
<name>A0ABT1PHY6_9ACTN</name>
<feature type="active site" description="Proton donor/acceptor" evidence="7">
    <location>
        <position position="327"/>
    </location>
</feature>
<evidence type="ECO:0000256" key="4">
    <source>
        <dbReference type="ARBA" id="ARBA00022984"/>
    </source>
</evidence>
<dbReference type="CDD" id="cd16913">
    <property type="entry name" value="YkuD_like"/>
    <property type="match status" value="1"/>
</dbReference>
<keyword evidence="2" id="KW-0808">Transferase</keyword>
<gene>
    <name evidence="11" type="ORF">NON19_23790</name>
</gene>
<sequence length="413" mass="42826">MPPRPTTRPARFAAPALVAALVLTGCTGAAGGSGGGAGDGRGAGSGGPAVSQATIRITPNDGASGVPPTGVLGVTVDSGVLTQVKVADATGAQVPGQIDSGGHSWHPTGKLALETRYTVDALAEDSGGRRAAKHAEFTTLVPQHRLIAFYTPESGATVGTGMIVSLTFNRPVVDRAAVERAVTVTAQPAIEVAPHWFGAQRLDFRPQHYWTPGTRVDLRMRLRDVQGAPGVYGSQFKDVVFTIGRSQTSVVDAEAHTMTVRRDGVVVRTLPVSTGSPEHATYAGKMVISEKLPVTRMNGDTVGYGGEYNIPDVPHAMRLTQSGTFVHGNYWSPKETFGTANTSHGCVGLYDVKGGGAQTPAGWFFGTSLVGDVVEVVNAHDATVAPDNGLSGWNLTWAQWLAGSATALAAPSP</sequence>
<dbReference type="Gene3D" id="2.60.40.3710">
    <property type="match status" value="1"/>
</dbReference>
<dbReference type="Gene3D" id="2.40.440.10">
    <property type="entry name" value="L,D-transpeptidase catalytic domain-like"/>
    <property type="match status" value="1"/>
</dbReference>
<evidence type="ECO:0000256" key="6">
    <source>
        <dbReference type="ARBA" id="ARBA00023316"/>
    </source>
</evidence>
<dbReference type="InterPro" id="IPR050979">
    <property type="entry name" value="LD-transpeptidase"/>
</dbReference>
<evidence type="ECO:0000256" key="9">
    <source>
        <dbReference type="SAM" id="SignalP"/>
    </source>
</evidence>
<dbReference type="SUPFAM" id="SSF141523">
    <property type="entry name" value="L,D-transpeptidase catalytic domain-like"/>
    <property type="match status" value="1"/>
</dbReference>
<accession>A0ABT1PHY6</accession>
<evidence type="ECO:0000256" key="5">
    <source>
        <dbReference type="ARBA" id="ARBA00023315"/>
    </source>
</evidence>
<dbReference type="InterPro" id="IPR005490">
    <property type="entry name" value="LD_TPept_cat_dom"/>
</dbReference>
<feature type="active site" description="Nucleophile" evidence="7">
    <location>
        <position position="346"/>
    </location>
</feature>
<proteinExistence type="predicted"/>
<dbReference type="PANTHER" id="PTHR30582">
    <property type="entry name" value="L,D-TRANSPEPTIDASE"/>
    <property type="match status" value="1"/>
</dbReference>
<evidence type="ECO:0000256" key="2">
    <source>
        <dbReference type="ARBA" id="ARBA00022679"/>
    </source>
</evidence>
<dbReference type="InterPro" id="IPR041280">
    <property type="entry name" value="Big_10"/>
</dbReference>
<comment type="pathway">
    <text evidence="1 7">Cell wall biogenesis; peptidoglycan biosynthesis.</text>
</comment>
<keyword evidence="3 7" id="KW-0133">Cell shape</keyword>
<evidence type="ECO:0000256" key="8">
    <source>
        <dbReference type="SAM" id="MobiDB-lite"/>
    </source>
</evidence>
<dbReference type="RefSeq" id="WP_255931094.1">
    <property type="nucleotide sequence ID" value="NZ_JANFNH010000035.1"/>
</dbReference>
<keyword evidence="4 7" id="KW-0573">Peptidoglycan synthesis</keyword>
<keyword evidence="9" id="KW-0732">Signal</keyword>
<dbReference type="Proteomes" id="UP001206206">
    <property type="component" value="Unassembled WGS sequence"/>
</dbReference>
<keyword evidence="12" id="KW-1185">Reference proteome</keyword>
<dbReference type="PANTHER" id="PTHR30582:SF2">
    <property type="entry name" value="L,D-TRANSPEPTIDASE YCIB-RELATED"/>
    <property type="match status" value="1"/>
</dbReference>
<evidence type="ECO:0000256" key="1">
    <source>
        <dbReference type="ARBA" id="ARBA00004752"/>
    </source>
</evidence>
<evidence type="ECO:0000313" key="12">
    <source>
        <dbReference type="Proteomes" id="UP001206206"/>
    </source>
</evidence>
<feature type="chain" id="PRO_5047175356" evidence="9">
    <location>
        <begin position="30"/>
        <end position="413"/>
    </location>
</feature>
<organism evidence="11 12">
    <name type="scientific">Streptantibioticus rubrisoli</name>
    <dbReference type="NCBI Taxonomy" id="1387313"/>
    <lineage>
        <taxon>Bacteria</taxon>
        <taxon>Bacillati</taxon>
        <taxon>Actinomycetota</taxon>
        <taxon>Actinomycetes</taxon>
        <taxon>Kitasatosporales</taxon>
        <taxon>Streptomycetaceae</taxon>
        <taxon>Streptantibioticus</taxon>
    </lineage>
</organism>
<feature type="region of interest" description="Disordered" evidence="8">
    <location>
        <begin position="32"/>
        <end position="52"/>
    </location>
</feature>
<dbReference type="CDD" id="cd13432">
    <property type="entry name" value="LDT_IgD_like_2"/>
    <property type="match status" value="1"/>
</dbReference>
<feature type="signal peptide" evidence="9">
    <location>
        <begin position="1"/>
        <end position="29"/>
    </location>
</feature>
<evidence type="ECO:0000256" key="7">
    <source>
        <dbReference type="PROSITE-ProRule" id="PRU01373"/>
    </source>
</evidence>
<dbReference type="PROSITE" id="PS51257">
    <property type="entry name" value="PROKAR_LIPOPROTEIN"/>
    <property type="match status" value="1"/>
</dbReference>
<keyword evidence="5" id="KW-0012">Acyltransferase</keyword>